<dbReference type="SUPFAM" id="SSF49899">
    <property type="entry name" value="Concanavalin A-like lectins/glucanases"/>
    <property type="match status" value="1"/>
</dbReference>
<dbReference type="VEuPathDB" id="FungiDB:BO97DRAFT_418301"/>
<dbReference type="SMART" id="SM00640">
    <property type="entry name" value="Glyco_32"/>
    <property type="match status" value="1"/>
</dbReference>
<evidence type="ECO:0000256" key="4">
    <source>
        <dbReference type="ARBA" id="ARBA00023295"/>
    </source>
</evidence>
<feature type="domain" description="Glycosyl hydrolase family 32 N-terminal" evidence="7">
    <location>
        <begin position="38"/>
        <end position="288"/>
    </location>
</feature>
<evidence type="ECO:0000259" key="7">
    <source>
        <dbReference type="Pfam" id="PF00251"/>
    </source>
</evidence>
<keyword evidence="10" id="KW-1185">Reference proteome</keyword>
<evidence type="ECO:0000259" key="8">
    <source>
        <dbReference type="Pfam" id="PF08244"/>
    </source>
</evidence>
<evidence type="ECO:0000256" key="1">
    <source>
        <dbReference type="ARBA" id="ARBA00009902"/>
    </source>
</evidence>
<evidence type="ECO:0000256" key="2">
    <source>
        <dbReference type="ARBA" id="ARBA00022729"/>
    </source>
</evidence>
<name>A0A395HLJ8_ASPHC</name>
<dbReference type="GO" id="GO:0005987">
    <property type="term" value="P:sucrose catabolic process"/>
    <property type="evidence" value="ECO:0007669"/>
    <property type="project" value="TreeGrafter"/>
</dbReference>
<dbReference type="InterPro" id="IPR023296">
    <property type="entry name" value="Glyco_hydro_beta-prop_sf"/>
</dbReference>
<dbReference type="OrthoDB" id="202537at2759"/>
<keyword evidence="4 5" id="KW-0326">Glycosidase</keyword>
<dbReference type="GO" id="GO:0005737">
    <property type="term" value="C:cytoplasm"/>
    <property type="evidence" value="ECO:0007669"/>
    <property type="project" value="TreeGrafter"/>
</dbReference>
<keyword evidence="3 5" id="KW-0378">Hydrolase</keyword>
<accession>A0A395HLJ8</accession>
<dbReference type="InterPro" id="IPR001362">
    <property type="entry name" value="Glyco_hydro_32"/>
</dbReference>
<dbReference type="SUPFAM" id="SSF75005">
    <property type="entry name" value="Arabinanase/levansucrase/invertase"/>
    <property type="match status" value="1"/>
</dbReference>
<dbReference type="GO" id="GO:0004575">
    <property type="term" value="F:sucrose alpha-glucosidase activity"/>
    <property type="evidence" value="ECO:0007669"/>
    <property type="project" value="TreeGrafter"/>
</dbReference>
<keyword evidence="2" id="KW-0732">Signal</keyword>
<gene>
    <name evidence="9" type="ORF">BO97DRAFT_418301</name>
</gene>
<proteinExistence type="inferred from homology"/>
<dbReference type="GeneID" id="37200804"/>
<dbReference type="Gene3D" id="2.115.10.20">
    <property type="entry name" value="Glycosyl hydrolase domain, family 43"/>
    <property type="match status" value="1"/>
</dbReference>
<dbReference type="InterPro" id="IPR013189">
    <property type="entry name" value="Glyco_hydro_32_C"/>
</dbReference>
<organism evidence="9 10">
    <name type="scientific">Aspergillus homomorphus (strain CBS 101889)</name>
    <dbReference type="NCBI Taxonomy" id="1450537"/>
    <lineage>
        <taxon>Eukaryota</taxon>
        <taxon>Fungi</taxon>
        <taxon>Dikarya</taxon>
        <taxon>Ascomycota</taxon>
        <taxon>Pezizomycotina</taxon>
        <taxon>Eurotiomycetes</taxon>
        <taxon>Eurotiomycetidae</taxon>
        <taxon>Eurotiales</taxon>
        <taxon>Aspergillaceae</taxon>
        <taxon>Aspergillus</taxon>
        <taxon>Aspergillus subgen. Circumdati</taxon>
    </lineage>
</organism>
<sequence length="577" mass="64380">MHLHPSPSLSDTKGSHRDSSTKQEIGSDKTKQWRPSYHITAPHGWLNDPCGLLYDPSTGLYHLSYQWNPKGNDWGNISWAHCVSSDLLTWKQDTEPCLAPSAEYDRCGVFTGCRRNGAIDGEPGTLTTVYTSVKSLPIHYTLPYVFGSESLSLATSKDGGTTWQRIDCNPILPGPPKHLQVTGWRDPFITQWSAILKQPGAIPSSNLCGFISGGIAGETPTVFVYSINPQNLREWIYVGLLVRIEPRSQPSQWSGDMGVNWEVANFVSLTDDTNRTHDFVIMGAEGTSTRGKPRRRAARAQLWMSIDVCSNTKTQDQALATLPDNMRHEQGWSGVLSIPRVVNMITLHCVMRARCSELIDITSIKLEVDPRGTYTVRTLGIRPDPRVEKLRSKAHRSFLADISLQGAGDHPTPPDTGLFTKTSKWELKAEILVSNCCTEVGLFIDHGLDAQHRTTLSWQVAIEKFIILRPSSIEPEIDHDPESAAHTLFTFETERGEQKQETLRIHAFWDASVLEVFINERTVISTRIYLSPDKQNQSRLHFFARGGDGEPDPSMEASPALLLQADIWDELDTAGLL</sequence>
<dbReference type="CDD" id="cd18621">
    <property type="entry name" value="GH32_XdINV-like"/>
    <property type="match status" value="1"/>
</dbReference>
<feature type="domain" description="Glycosyl hydrolase family 32 C-terminal" evidence="8">
    <location>
        <begin position="387"/>
        <end position="550"/>
    </location>
</feature>
<dbReference type="Pfam" id="PF00251">
    <property type="entry name" value="Glyco_hydro_32N"/>
    <property type="match status" value="1"/>
</dbReference>
<evidence type="ECO:0000256" key="6">
    <source>
        <dbReference type="SAM" id="MobiDB-lite"/>
    </source>
</evidence>
<dbReference type="PANTHER" id="PTHR42800">
    <property type="entry name" value="EXOINULINASE INUD (AFU_ORTHOLOGUE AFUA_5G00480)"/>
    <property type="match status" value="1"/>
</dbReference>
<dbReference type="Proteomes" id="UP000248961">
    <property type="component" value="Unassembled WGS sequence"/>
</dbReference>
<dbReference type="InterPro" id="IPR013148">
    <property type="entry name" value="Glyco_hydro_32_N"/>
</dbReference>
<dbReference type="InterPro" id="IPR013320">
    <property type="entry name" value="ConA-like_dom_sf"/>
</dbReference>
<feature type="region of interest" description="Disordered" evidence="6">
    <location>
        <begin position="1"/>
        <end position="33"/>
    </location>
</feature>
<dbReference type="EMBL" id="KZ824325">
    <property type="protein sequence ID" value="RAL07748.1"/>
    <property type="molecule type" value="Genomic_DNA"/>
</dbReference>
<dbReference type="Gene3D" id="2.60.120.560">
    <property type="entry name" value="Exo-inulinase, domain 1"/>
    <property type="match status" value="1"/>
</dbReference>
<evidence type="ECO:0000256" key="3">
    <source>
        <dbReference type="ARBA" id="ARBA00022801"/>
    </source>
</evidence>
<reference evidence="9 10" key="1">
    <citation type="submission" date="2018-02" db="EMBL/GenBank/DDBJ databases">
        <title>The genomes of Aspergillus section Nigri reveals drivers in fungal speciation.</title>
        <authorList>
            <consortium name="DOE Joint Genome Institute"/>
            <person name="Vesth T.C."/>
            <person name="Nybo J."/>
            <person name="Theobald S."/>
            <person name="Brandl J."/>
            <person name="Frisvad J.C."/>
            <person name="Nielsen K.F."/>
            <person name="Lyhne E.K."/>
            <person name="Kogle M.E."/>
            <person name="Kuo A."/>
            <person name="Riley R."/>
            <person name="Clum A."/>
            <person name="Nolan M."/>
            <person name="Lipzen A."/>
            <person name="Salamov A."/>
            <person name="Henrissat B."/>
            <person name="Wiebenga A."/>
            <person name="De vries R.P."/>
            <person name="Grigoriev I.V."/>
            <person name="Mortensen U.H."/>
            <person name="Andersen M.R."/>
            <person name="Baker S.E."/>
        </authorList>
    </citation>
    <scope>NUCLEOTIDE SEQUENCE [LARGE SCALE GENOMIC DNA]</scope>
    <source>
        <strain evidence="9 10">CBS 101889</strain>
    </source>
</reference>
<evidence type="ECO:0000313" key="10">
    <source>
        <dbReference type="Proteomes" id="UP000248961"/>
    </source>
</evidence>
<dbReference type="Pfam" id="PF08244">
    <property type="entry name" value="Glyco_hydro_32C"/>
    <property type="match status" value="1"/>
</dbReference>
<protein>
    <submittedName>
        <fullName evidence="9">Arabinanase/levansucrase/invertase</fullName>
    </submittedName>
</protein>
<dbReference type="RefSeq" id="XP_025546902.1">
    <property type="nucleotide sequence ID" value="XM_025696515.1"/>
</dbReference>
<evidence type="ECO:0000256" key="5">
    <source>
        <dbReference type="RuleBase" id="RU362110"/>
    </source>
</evidence>
<dbReference type="PANTHER" id="PTHR42800:SF3">
    <property type="entry name" value="GLYCOSYL HYDROLASE FAMILY 32 N-TERMINAL DOMAIN-CONTAINING PROTEIN"/>
    <property type="match status" value="1"/>
</dbReference>
<feature type="compositionally biased region" description="Basic and acidic residues" evidence="6">
    <location>
        <begin position="13"/>
        <end position="31"/>
    </location>
</feature>
<dbReference type="AlphaFoldDB" id="A0A395HLJ8"/>
<dbReference type="STRING" id="1450537.A0A395HLJ8"/>
<evidence type="ECO:0000313" key="9">
    <source>
        <dbReference type="EMBL" id="RAL07748.1"/>
    </source>
</evidence>
<comment type="similarity">
    <text evidence="1 5">Belongs to the glycosyl hydrolase 32 family.</text>
</comment>